<evidence type="ECO:0000313" key="14">
    <source>
        <dbReference type="EMBL" id="MBJ6723327.1"/>
    </source>
</evidence>
<dbReference type="AlphaFoldDB" id="A0A8J7M049"/>
<comment type="subcellular location">
    <subcellularLocation>
        <location evidence="2">Membrane</location>
        <topology evidence="2">Multi-pass membrane protein</topology>
    </subcellularLocation>
</comment>
<comment type="cofactor">
    <cofactor evidence="1">
        <name>Zn(2+)</name>
        <dbReference type="ChEBI" id="CHEBI:29105"/>
    </cofactor>
</comment>
<dbReference type="PANTHER" id="PTHR39188">
    <property type="entry name" value="MEMBRANE-ASSOCIATED ZINC METALLOPROTEASE M50B"/>
    <property type="match status" value="1"/>
</dbReference>
<dbReference type="InterPro" id="IPR008915">
    <property type="entry name" value="Peptidase_M50"/>
</dbReference>
<feature type="transmembrane region" description="Helical" evidence="12">
    <location>
        <begin position="36"/>
        <end position="57"/>
    </location>
</feature>
<feature type="transmembrane region" description="Helical" evidence="12">
    <location>
        <begin position="260"/>
        <end position="280"/>
    </location>
</feature>
<protein>
    <submittedName>
        <fullName evidence="14">Site-2 protease family protein</fullName>
    </submittedName>
</protein>
<keyword evidence="4 14" id="KW-0645">Protease</keyword>
<feature type="transmembrane region" description="Helical" evidence="12">
    <location>
        <begin position="142"/>
        <end position="163"/>
    </location>
</feature>
<feature type="transmembrane region" description="Helical" evidence="12">
    <location>
        <begin position="196"/>
        <end position="217"/>
    </location>
</feature>
<evidence type="ECO:0000256" key="5">
    <source>
        <dbReference type="ARBA" id="ARBA00022692"/>
    </source>
</evidence>
<sequence length="281" mass="30320">MRGTVGDKDDWNIGTDGTATVPITTPPEVAKPKRSGIVAALAVAGAAVLKVLKPLLIGLKFFKLGAAFKTGLTMILSMWAYAMTWGWSFAALFVLLLFIHEMGHAIALKKFGVNAGAPVFIPFVGAFIAMKEMPKDVRVEAWTAMAGPLAGTAGAIACCAVAIALHSKLLVAAAYSGFFLNLFNLIPISPLDGGRVVAAISPRLWIFGFIGILLFFLQSWNPILLIILIPAGRNVYNLWKKKDAAQSQYYEVDRKTKIKIGILYFALLAFLPLAMAVTHVR</sequence>
<dbReference type="GO" id="GO:0006508">
    <property type="term" value="P:proteolysis"/>
    <property type="evidence" value="ECO:0007669"/>
    <property type="project" value="UniProtKB-KW"/>
</dbReference>
<accession>A0A8J7M049</accession>
<evidence type="ECO:0000256" key="9">
    <source>
        <dbReference type="ARBA" id="ARBA00022989"/>
    </source>
</evidence>
<feature type="transmembrane region" description="Helical" evidence="12">
    <location>
        <begin position="169"/>
        <end position="189"/>
    </location>
</feature>
<keyword evidence="5 12" id="KW-0812">Transmembrane</keyword>
<keyword evidence="9 12" id="KW-1133">Transmembrane helix</keyword>
<evidence type="ECO:0000256" key="11">
    <source>
        <dbReference type="ARBA" id="ARBA00023136"/>
    </source>
</evidence>
<keyword evidence="11 12" id="KW-0472">Membrane</keyword>
<keyword evidence="6" id="KW-0479">Metal-binding</keyword>
<organism evidence="14 15">
    <name type="scientific">Geomesophilobacter sediminis</name>
    <dbReference type="NCBI Taxonomy" id="2798584"/>
    <lineage>
        <taxon>Bacteria</taxon>
        <taxon>Pseudomonadati</taxon>
        <taxon>Thermodesulfobacteriota</taxon>
        <taxon>Desulfuromonadia</taxon>
        <taxon>Geobacterales</taxon>
        <taxon>Geobacteraceae</taxon>
        <taxon>Geomesophilobacter</taxon>
    </lineage>
</organism>
<dbReference type="CDD" id="cd06160">
    <property type="entry name" value="S2P-M50_like_2"/>
    <property type="match status" value="1"/>
</dbReference>
<feature type="domain" description="Peptidase M50" evidence="13">
    <location>
        <begin position="89"/>
        <end position="165"/>
    </location>
</feature>
<evidence type="ECO:0000256" key="12">
    <source>
        <dbReference type="SAM" id="Phobius"/>
    </source>
</evidence>
<dbReference type="GO" id="GO:0008237">
    <property type="term" value="F:metallopeptidase activity"/>
    <property type="evidence" value="ECO:0007669"/>
    <property type="project" value="UniProtKB-KW"/>
</dbReference>
<keyword evidence="7" id="KW-0378">Hydrolase</keyword>
<dbReference type="Pfam" id="PF02163">
    <property type="entry name" value="Peptidase_M50"/>
    <property type="match status" value="2"/>
</dbReference>
<comment type="similarity">
    <text evidence="3">Belongs to the peptidase M50B family.</text>
</comment>
<dbReference type="EMBL" id="JAEMHM010000001">
    <property type="protein sequence ID" value="MBJ6723327.1"/>
    <property type="molecule type" value="Genomic_DNA"/>
</dbReference>
<dbReference type="Proteomes" id="UP000636888">
    <property type="component" value="Unassembled WGS sequence"/>
</dbReference>
<dbReference type="GO" id="GO:0046872">
    <property type="term" value="F:metal ion binding"/>
    <property type="evidence" value="ECO:0007669"/>
    <property type="project" value="UniProtKB-KW"/>
</dbReference>
<evidence type="ECO:0000256" key="4">
    <source>
        <dbReference type="ARBA" id="ARBA00022670"/>
    </source>
</evidence>
<dbReference type="GO" id="GO:0016020">
    <property type="term" value="C:membrane"/>
    <property type="evidence" value="ECO:0007669"/>
    <property type="project" value="UniProtKB-SubCell"/>
</dbReference>
<keyword evidence="8" id="KW-0862">Zinc</keyword>
<evidence type="ECO:0000256" key="10">
    <source>
        <dbReference type="ARBA" id="ARBA00023049"/>
    </source>
</evidence>
<keyword evidence="10" id="KW-0482">Metalloprotease</keyword>
<proteinExistence type="inferred from homology"/>
<evidence type="ECO:0000256" key="1">
    <source>
        <dbReference type="ARBA" id="ARBA00001947"/>
    </source>
</evidence>
<evidence type="ECO:0000256" key="3">
    <source>
        <dbReference type="ARBA" id="ARBA00007931"/>
    </source>
</evidence>
<feature type="domain" description="Peptidase M50" evidence="13">
    <location>
        <begin position="166"/>
        <end position="200"/>
    </location>
</feature>
<dbReference type="RefSeq" id="WP_199382164.1">
    <property type="nucleotide sequence ID" value="NZ_JAEMHM010000001.1"/>
</dbReference>
<feature type="transmembrane region" description="Helical" evidence="12">
    <location>
        <begin position="111"/>
        <end position="130"/>
    </location>
</feature>
<dbReference type="PANTHER" id="PTHR39188:SF3">
    <property type="entry name" value="STAGE IV SPORULATION PROTEIN FB"/>
    <property type="match status" value="1"/>
</dbReference>
<evidence type="ECO:0000256" key="2">
    <source>
        <dbReference type="ARBA" id="ARBA00004141"/>
    </source>
</evidence>
<comment type="caution">
    <text evidence="14">The sequence shown here is derived from an EMBL/GenBank/DDBJ whole genome shotgun (WGS) entry which is preliminary data.</text>
</comment>
<evidence type="ECO:0000256" key="8">
    <source>
        <dbReference type="ARBA" id="ARBA00022833"/>
    </source>
</evidence>
<name>A0A8J7M049_9BACT</name>
<reference evidence="14" key="1">
    <citation type="submission" date="2020-12" db="EMBL/GenBank/DDBJ databases">
        <title>Geomonas sp. Red875, isolated from river sediment.</title>
        <authorList>
            <person name="Xu Z."/>
            <person name="Zhang Z."/>
            <person name="Masuda Y."/>
            <person name="Itoh H."/>
            <person name="Senoo K."/>
        </authorList>
    </citation>
    <scope>NUCLEOTIDE SEQUENCE</scope>
    <source>
        <strain evidence="14">Red875</strain>
    </source>
</reference>
<feature type="transmembrane region" description="Helical" evidence="12">
    <location>
        <begin position="78"/>
        <end position="99"/>
    </location>
</feature>
<keyword evidence="15" id="KW-1185">Reference proteome</keyword>
<gene>
    <name evidence="14" type="ORF">JFN93_01285</name>
</gene>
<evidence type="ECO:0000256" key="6">
    <source>
        <dbReference type="ARBA" id="ARBA00022723"/>
    </source>
</evidence>
<evidence type="ECO:0000256" key="7">
    <source>
        <dbReference type="ARBA" id="ARBA00022801"/>
    </source>
</evidence>
<evidence type="ECO:0000313" key="15">
    <source>
        <dbReference type="Proteomes" id="UP000636888"/>
    </source>
</evidence>
<evidence type="ECO:0000259" key="13">
    <source>
        <dbReference type="Pfam" id="PF02163"/>
    </source>
</evidence>